<evidence type="ECO:0000313" key="3">
    <source>
        <dbReference type="EMBL" id="TQQ83948.1"/>
    </source>
</evidence>
<sequence length="419" mass="48485">MMYNKIIVYSQYIERNMIIMRILYIVNMDENNRKGLFMATHEKIKEIMKCHPENEYEIISVQFCDKGIFRFLKKLTGKKTYDRTSDEFIYDAVKYRKVYLSIDLKSKEIEKKDDDQFRFKEFFEQCSDSIEKCDMISCHWGYPHGRIAYWANKIYKKPYIVTYHGSDVHTMPFADESIRKKVLEVMNNAVQNIFVSRKLMETARELGHAKDNCTASRNGVNAEKFGIISEDKIKEIKEKYKISGKVVGFAGAVNQVKRADRIDVIFESIKKQDPDTEYTYLVVGDGPLKSSLESRCKEKNLNVVFTGNQDTDGVRDFMNVMDVMIIPSRREGFGCVVTEANACGASVVGSDAGGIPEAIGIEDNVINDGENFEKRMAKRIIDVIHSEINRKELSDFTRNNFSWEKIAEVEYKFYVEGEK</sequence>
<keyword evidence="3" id="KW-0808">Transferase</keyword>
<dbReference type="Proteomes" id="UP000317863">
    <property type="component" value="Unassembled WGS sequence"/>
</dbReference>
<dbReference type="InterPro" id="IPR001296">
    <property type="entry name" value="Glyco_trans_1"/>
</dbReference>
<dbReference type="InterPro" id="IPR028098">
    <property type="entry name" value="Glyco_trans_4-like_N"/>
</dbReference>
<protein>
    <submittedName>
        <fullName evidence="3">Glycosyltransferase family 4 protein</fullName>
    </submittedName>
</protein>
<dbReference type="Gene3D" id="3.40.50.2000">
    <property type="entry name" value="Glycogen Phosphorylase B"/>
    <property type="match status" value="2"/>
</dbReference>
<accession>A0A544QTC5</accession>
<dbReference type="SUPFAM" id="SSF53756">
    <property type="entry name" value="UDP-Glycosyltransferase/glycogen phosphorylase"/>
    <property type="match status" value="1"/>
</dbReference>
<dbReference type="PANTHER" id="PTHR45947:SF15">
    <property type="entry name" value="TEICHURONIC ACID BIOSYNTHESIS GLYCOSYLTRANSFERASE TUAC-RELATED"/>
    <property type="match status" value="1"/>
</dbReference>
<keyword evidence="4" id="KW-1185">Reference proteome</keyword>
<organism evidence="3 4">
    <name type="scientific">Peptacetobacter hominis</name>
    <dbReference type="NCBI Taxonomy" id="2743610"/>
    <lineage>
        <taxon>Bacteria</taxon>
        <taxon>Bacillati</taxon>
        <taxon>Bacillota</taxon>
        <taxon>Clostridia</taxon>
        <taxon>Peptostreptococcales</taxon>
        <taxon>Peptostreptococcaceae</taxon>
        <taxon>Peptacetobacter</taxon>
    </lineage>
</organism>
<name>A0A544QTC5_9FIRM</name>
<feature type="domain" description="Glycosyltransferase subfamily 4-like N-terminal" evidence="2">
    <location>
        <begin position="131"/>
        <end position="223"/>
    </location>
</feature>
<dbReference type="GO" id="GO:0016757">
    <property type="term" value="F:glycosyltransferase activity"/>
    <property type="evidence" value="ECO:0007669"/>
    <property type="project" value="InterPro"/>
</dbReference>
<dbReference type="AlphaFoldDB" id="A0A544QTC5"/>
<dbReference type="EMBL" id="SGJB01000019">
    <property type="protein sequence ID" value="TQQ83948.1"/>
    <property type="molecule type" value="Genomic_DNA"/>
</dbReference>
<dbReference type="PANTHER" id="PTHR45947">
    <property type="entry name" value="SULFOQUINOVOSYL TRANSFERASE SQD2"/>
    <property type="match status" value="1"/>
</dbReference>
<evidence type="ECO:0000259" key="2">
    <source>
        <dbReference type="Pfam" id="PF13439"/>
    </source>
</evidence>
<evidence type="ECO:0000313" key="4">
    <source>
        <dbReference type="Proteomes" id="UP000317863"/>
    </source>
</evidence>
<dbReference type="OrthoDB" id="9806653at2"/>
<proteinExistence type="predicted"/>
<comment type="caution">
    <text evidence="3">The sequence shown here is derived from an EMBL/GenBank/DDBJ whole genome shotgun (WGS) entry which is preliminary data.</text>
</comment>
<feature type="domain" description="Glycosyl transferase family 1" evidence="1">
    <location>
        <begin position="234"/>
        <end position="398"/>
    </location>
</feature>
<dbReference type="InterPro" id="IPR050194">
    <property type="entry name" value="Glycosyltransferase_grp1"/>
</dbReference>
<reference evidence="3 4" key="1">
    <citation type="submission" date="2019-02" db="EMBL/GenBank/DDBJ databases">
        <title>Peptostreptococcaceae bacterium ZHW00191 nov., a new bacterium isolated from the human gut.</title>
        <authorList>
            <person name="Zhou H.-W."/>
            <person name="Chen X.-J."/>
        </authorList>
    </citation>
    <scope>NUCLEOTIDE SEQUENCE [LARGE SCALE GENOMIC DNA]</scope>
    <source>
        <strain evidence="3 4">ZHW00191</strain>
    </source>
</reference>
<dbReference type="Pfam" id="PF13439">
    <property type="entry name" value="Glyco_transf_4"/>
    <property type="match status" value="1"/>
</dbReference>
<dbReference type="Pfam" id="PF00534">
    <property type="entry name" value="Glycos_transf_1"/>
    <property type="match status" value="1"/>
</dbReference>
<gene>
    <name evidence="3" type="ORF">EXD82_09165</name>
</gene>
<evidence type="ECO:0000259" key="1">
    <source>
        <dbReference type="Pfam" id="PF00534"/>
    </source>
</evidence>